<dbReference type="GO" id="GO:0065002">
    <property type="term" value="P:intracellular protein transmembrane transport"/>
    <property type="evidence" value="ECO:0007669"/>
    <property type="project" value="UniProtKB-UniRule"/>
</dbReference>
<dbReference type="PROSITE" id="PS51196">
    <property type="entry name" value="SECA_MOTOR_DEAD"/>
    <property type="match status" value="1"/>
</dbReference>
<dbReference type="InterPro" id="IPR000185">
    <property type="entry name" value="SecA"/>
</dbReference>
<dbReference type="AlphaFoldDB" id="A0A0K2H0A6"/>
<dbReference type="InterPro" id="IPR011115">
    <property type="entry name" value="SecA_DEAD"/>
</dbReference>
<dbReference type="InterPro" id="IPR011130">
    <property type="entry name" value="SecA_preprotein_X-link_dom"/>
</dbReference>
<protein>
    <recommendedName>
        <fullName evidence="12">Protein translocase subunit SecA</fullName>
        <ecNumber evidence="12">7.4.2.8</ecNumber>
    </recommendedName>
</protein>
<keyword evidence="6 12" id="KW-0547">Nucleotide-binding</keyword>
<feature type="binding site" evidence="12">
    <location>
        <position position="485"/>
    </location>
    <ligand>
        <name>ATP</name>
        <dbReference type="ChEBI" id="CHEBI:30616"/>
    </ligand>
</feature>
<dbReference type="Pfam" id="PF07517">
    <property type="entry name" value="SecA_DEAD"/>
    <property type="match status" value="1"/>
</dbReference>
<dbReference type="InterPro" id="IPR001650">
    <property type="entry name" value="Helicase_C-like"/>
</dbReference>
<dbReference type="EC" id="7.4.2.8" evidence="12"/>
<keyword evidence="17" id="KW-1185">Reference proteome</keyword>
<dbReference type="InterPro" id="IPR011116">
    <property type="entry name" value="SecA_Wing/Scaffold"/>
</dbReference>
<keyword evidence="9 12" id="KW-1278">Translocase</keyword>
<dbReference type="Pfam" id="PF07516">
    <property type="entry name" value="SecA_SW"/>
    <property type="match status" value="1"/>
</dbReference>
<dbReference type="PRINTS" id="PR00906">
    <property type="entry name" value="SECA"/>
</dbReference>
<evidence type="ECO:0000256" key="7">
    <source>
        <dbReference type="ARBA" id="ARBA00022840"/>
    </source>
</evidence>
<evidence type="ECO:0000256" key="8">
    <source>
        <dbReference type="ARBA" id="ARBA00022927"/>
    </source>
</evidence>
<dbReference type="InterPro" id="IPR044722">
    <property type="entry name" value="SecA_SF2_C"/>
</dbReference>
<dbReference type="NCBIfam" id="TIGR04221">
    <property type="entry name" value="SecA2_Mycobac"/>
    <property type="match status" value="1"/>
</dbReference>
<dbReference type="SMART" id="SM00958">
    <property type="entry name" value="SecA_PP_bind"/>
    <property type="match status" value="1"/>
</dbReference>
<dbReference type="SMART" id="SM00957">
    <property type="entry name" value="SecA_DEAD"/>
    <property type="match status" value="1"/>
</dbReference>
<feature type="domain" description="Helicase C-terminal" evidence="14">
    <location>
        <begin position="410"/>
        <end position="571"/>
    </location>
</feature>
<dbReference type="PROSITE" id="PS01312">
    <property type="entry name" value="SECA"/>
    <property type="match status" value="1"/>
</dbReference>
<accession>A0A0K2H0A6</accession>
<dbReference type="OrthoDB" id="9805579at2"/>
<dbReference type="SUPFAM" id="SSF81767">
    <property type="entry name" value="Pre-protein crosslinking domain of SecA"/>
    <property type="match status" value="1"/>
</dbReference>
<dbReference type="InterPro" id="IPR036670">
    <property type="entry name" value="SecA_X-link_sf"/>
</dbReference>
<dbReference type="PATRIC" id="fig|1408189.4.peg.1337"/>
<dbReference type="KEGG" id="clw:CLAC_06715"/>
<dbReference type="GO" id="GO:0008564">
    <property type="term" value="F:protein-exporting ATPase activity"/>
    <property type="evidence" value="ECO:0007669"/>
    <property type="project" value="UniProtKB-EC"/>
</dbReference>
<dbReference type="GO" id="GO:0005524">
    <property type="term" value="F:ATP binding"/>
    <property type="evidence" value="ECO:0007669"/>
    <property type="project" value="UniProtKB-UniRule"/>
</dbReference>
<evidence type="ECO:0000313" key="16">
    <source>
        <dbReference type="EMBL" id="ALA67477.1"/>
    </source>
</evidence>
<evidence type="ECO:0000259" key="13">
    <source>
        <dbReference type="PROSITE" id="PS51192"/>
    </source>
</evidence>
<dbReference type="InterPro" id="IPR026389">
    <property type="entry name" value="SecA_Actinobact-type"/>
</dbReference>
<dbReference type="PROSITE" id="PS51192">
    <property type="entry name" value="HELICASE_ATP_BIND_1"/>
    <property type="match status" value="1"/>
</dbReference>
<dbReference type="PANTHER" id="PTHR30612">
    <property type="entry name" value="SECA INNER MEMBRANE COMPONENT OF SEC PROTEIN SECRETION SYSTEM"/>
    <property type="match status" value="1"/>
</dbReference>
<proteinExistence type="inferred from homology"/>
<evidence type="ECO:0000256" key="10">
    <source>
        <dbReference type="ARBA" id="ARBA00023010"/>
    </source>
</evidence>
<dbReference type="GO" id="GO:0005829">
    <property type="term" value="C:cytosol"/>
    <property type="evidence" value="ECO:0007669"/>
    <property type="project" value="TreeGrafter"/>
</dbReference>
<keyword evidence="7 12" id="KW-0067">ATP-binding</keyword>
<dbReference type="SUPFAM" id="SSF81886">
    <property type="entry name" value="Helical scaffold and wing domains of SecA"/>
    <property type="match status" value="1"/>
</dbReference>
<keyword evidence="5 12" id="KW-0963">Cytoplasm</keyword>
<evidence type="ECO:0000259" key="15">
    <source>
        <dbReference type="PROSITE" id="PS51196"/>
    </source>
</evidence>
<dbReference type="HAMAP" id="MF_01382">
    <property type="entry name" value="SecA"/>
    <property type="match status" value="1"/>
</dbReference>
<evidence type="ECO:0000256" key="9">
    <source>
        <dbReference type="ARBA" id="ARBA00022967"/>
    </source>
</evidence>
<evidence type="ECO:0000313" key="17">
    <source>
        <dbReference type="Proteomes" id="UP000058446"/>
    </source>
</evidence>
<comment type="catalytic activity">
    <reaction evidence="12">
        <text>ATP + H2O + cellular proteinSide 1 = ADP + phosphate + cellular proteinSide 2.</text>
        <dbReference type="EC" id="7.4.2.8"/>
    </reaction>
</comment>
<dbReference type="EMBL" id="CP006841">
    <property type="protein sequence ID" value="ALA67477.1"/>
    <property type="molecule type" value="Genomic_DNA"/>
</dbReference>
<dbReference type="Gene3D" id="3.90.1440.10">
    <property type="entry name" value="SecA, preprotein cross-linking domain"/>
    <property type="match status" value="1"/>
</dbReference>
<comment type="subcellular location">
    <subcellularLocation>
        <location evidence="12">Cell membrane</location>
        <topology evidence="12">Peripheral membrane protein</topology>
        <orientation evidence="12">Cytoplasmic side</orientation>
    </subcellularLocation>
    <subcellularLocation>
        <location evidence="12">Cytoplasm</location>
    </subcellularLocation>
    <subcellularLocation>
        <location evidence="1">Membrane</location>
        <topology evidence="1">Peripheral membrane protein</topology>
    </subcellularLocation>
    <text evidence="12">Distribution is 50-50.</text>
</comment>
<dbReference type="InterPro" id="IPR014001">
    <property type="entry name" value="Helicase_ATP-bd"/>
</dbReference>
<comment type="subunit">
    <text evidence="12">Monomer and homodimer. Part of the essential Sec protein translocation apparatus which comprises SecA, SecYEG and auxiliary proteins SecDF. Other proteins may also be involved.</text>
</comment>
<dbReference type="Gene3D" id="3.40.50.300">
    <property type="entry name" value="P-loop containing nucleotide triphosphate hydrolases"/>
    <property type="match status" value="3"/>
</dbReference>
<name>A0A0K2H0A6_9CORY</name>
<dbReference type="Gene3D" id="1.10.3060.10">
    <property type="entry name" value="Helical scaffold and wing domains of SecA"/>
    <property type="match status" value="1"/>
</dbReference>
<dbReference type="GO" id="GO:0017038">
    <property type="term" value="P:protein import"/>
    <property type="evidence" value="ECO:0007669"/>
    <property type="project" value="InterPro"/>
</dbReference>
<comment type="function">
    <text evidence="12">Part of the Sec protein translocase complex. Interacts with the SecYEG preprotein conducting channel. Has a central role in coupling the hydrolysis of ATP to the transfer of proteins into and across the cell membrane, serving as an ATP-driven molecular motor driving the stepwise translocation of polypeptide chains across the membrane.</text>
</comment>
<dbReference type="SUPFAM" id="SSF52540">
    <property type="entry name" value="P-loop containing nucleoside triphosphate hydrolases"/>
    <property type="match status" value="2"/>
</dbReference>
<sequence length="759" mass="81591">MAGMNWFWKALGGKQGRDQKRSVGLVTQAAELEPKLTSLSDADLVAYAREHKDNAPELLASLREVSSRAIGMRPFDVQLQGALRLLEGDVVQMATGEGKTLSGALAAAGFVLRGHRVHSVTVNSYLAGRDAAWMGPIFTFLGATAAAIAPQDSPDQRRQAYAADVVFAAVNELGFDVLRDRCAPSIADRVQAPAGVAIIDEADSVLVDEALVPLVLAGSEPGKAPTGQITDVVRHLRAGEDYTVDEGRRNVFLTDRGSARVERLLGIESLYDEGHIGTTLVQVNVALHAHELLQRDVDYIVRDGKVALIDASRGRVAELQRWPDGLQAAVEAKEGLQVSEGGRILDSMTIQQLVGRYDIVAGMTGTATSAGDQFREFYGLHVSVIEPNVPCIREDEPDRIYATTADALEALVDEVVALNQTGRPILIGTRDVAESEQLADALVLRGVESAVLNAKNDEAEAEIIADAGALGHVTVSTQMAGRGTDIRLGGADESQRDEVVERGGLCVIGLGKHRTDRLDNQLRGRAGRQGDPGSSVFFVALDDPVIAEGAAGEALSVQPDDDGRVHDKKAHQFIDRAQRVTEATMLSIHATTWKYNKLIGDQREILDERREKLLTTDAAWQELSSRASARAEEVASSVSKDAAERAAREIMLFHLDRGWSDHLADLNDLRESIHLRALAKESPIDEFHRAAIGAFKQLVNEAVDASVGTFKEVTIDETGAQLADAGLARPSSTWTYMVNDNPLASGSGSVVGSVAALFR</sequence>
<dbReference type="GO" id="GO:0005886">
    <property type="term" value="C:plasma membrane"/>
    <property type="evidence" value="ECO:0007669"/>
    <property type="project" value="UniProtKB-SubCell"/>
</dbReference>
<evidence type="ECO:0000256" key="6">
    <source>
        <dbReference type="ARBA" id="ARBA00022741"/>
    </source>
</evidence>
<evidence type="ECO:0000256" key="1">
    <source>
        <dbReference type="ARBA" id="ARBA00004170"/>
    </source>
</evidence>
<feature type="binding site" evidence="12">
    <location>
        <begin position="96"/>
        <end position="100"/>
    </location>
    <ligand>
        <name>ATP</name>
        <dbReference type="ChEBI" id="CHEBI:30616"/>
    </ligand>
</feature>
<gene>
    <name evidence="12 16" type="primary">secA</name>
    <name evidence="16" type="ORF">CLAC_06715</name>
</gene>
<dbReference type="Pfam" id="PF21090">
    <property type="entry name" value="P-loop_SecA"/>
    <property type="match status" value="1"/>
</dbReference>
<dbReference type="InterPro" id="IPR014018">
    <property type="entry name" value="SecA_motor_DEAD"/>
</dbReference>
<dbReference type="GO" id="GO:0006605">
    <property type="term" value="P:protein targeting"/>
    <property type="evidence" value="ECO:0007669"/>
    <property type="project" value="UniProtKB-UniRule"/>
</dbReference>
<keyword evidence="3 12" id="KW-0813">Transport</keyword>
<dbReference type="RefSeq" id="WP_053412231.1">
    <property type="nucleotide sequence ID" value="NZ_CP006841.1"/>
</dbReference>
<evidence type="ECO:0000256" key="11">
    <source>
        <dbReference type="ARBA" id="ARBA00023136"/>
    </source>
</evidence>
<evidence type="ECO:0000256" key="5">
    <source>
        <dbReference type="ARBA" id="ARBA00022490"/>
    </source>
</evidence>
<evidence type="ECO:0000259" key="14">
    <source>
        <dbReference type="PROSITE" id="PS51194"/>
    </source>
</evidence>
<dbReference type="InterPro" id="IPR027417">
    <property type="entry name" value="P-loop_NTPase"/>
</dbReference>
<feature type="binding site" evidence="12">
    <location>
        <position position="78"/>
    </location>
    <ligand>
        <name>ATP</name>
        <dbReference type="ChEBI" id="CHEBI:30616"/>
    </ligand>
</feature>
<evidence type="ECO:0000256" key="3">
    <source>
        <dbReference type="ARBA" id="ARBA00022448"/>
    </source>
</evidence>
<keyword evidence="4 12" id="KW-1003">Cell membrane</keyword>
<reference evidence="16 17" key="1">
    <citation type="submission" date="2013-10" db="EMBL/GenBank/DDBJ databases">
        <title>Complete genome sequence of Corynebacterium lactis DSM 45799(T), isolated from raw cow milk.</title>
        <authorList>
            <person name="Ruckert C."/>
            <person name="Albersmeier A."/>
            <person name="Lipski A."/>
            <person name="Kalinowski J."/>
        </authorList>
    </citation>
    <scope>NUCLEOTIDE SEQUENCE [LARGE SCALE GENOMIC DNA]</scope>
    <source>
        <strain evidence="16 17">RW2-5</strain>
    </source>
</reference>
<dbReference type="PANTHER" id="PTHR30612:SF0">
    <property type="entry name" value="CHLOROPLAST PROTEIN-TRANSPORTING ATPASE"/>
    <property type="match status" value="1"/>
</dbReference>
<dbReference type="CDD" id="cd18803">
    <property type="entry name" value="SF2_C_secA"/>
    <property type="match status" value="1"/>
</dbReference>
<keyword evidence="11 12" id="KW-0472">Membrane</keyword>
<dbReference type="FunFam" id="3.40.50.300:FF:000429">
    <property type="entry name" value="Preprotein translocase subunit SecA"/>
    <property type="match status" value="1"/>
</dbReference>
<dbReference type="Proteomes" id="UP000058446">
    <property type="component" value="Chromosome"/>
</dbReference>
<keyword evidence="8 12" id="KW-0653">Protein transport</keyword>
<feature type="domain" description="Helicase ATP-binding" evidence="13">
    <location>
        <begin position="80"/>
        <end position="219"/>
    </location>
</feature>
<dbReference type="Pfam" id="PF01043">
    <property type="entry name" value="SecA_PP_bind"/>
    <property type="match status" value="1"/>
</dbReference>
<dbReference type="GO" id="GO:0043952">
    <property type="term" value="P:protein transport by the Sec complex"/>
    <property type="evidence" value="ECO:0007669"/>
    <property type="project" value="TreeGrafter"/>
</dbReference>
<evidence type="ECO:0000256" key="4">
    <source>
        <dbReference type="ARBA" id="ARBA00022475"/>
    </source>
</evidence>
<evidence type="ECO:0000256" key="12">
    <source>
        <dbReference type="HAMAP-Rule" id="MF_01382"/>
    </source>
</evidence>
<dbReference type="CDD" id="cd17928">
    <property type="entry name" value="DEXDc_SecA"/>
    <property type="match status" value="1"/>
</dbReference>
<dbReference type="PROSITE" id="PS51194">
    <property type="entry name" value="HELICASE_CTER"/>
    <property type="match status" value="1"/>
</dbReference>
<dbReference type="STRING" id="1408189.CLAC_06715"/>
<dbReference type="InterPro" id="IPR036266">
    <property type="entry name" value="SecA_Wing/Scaffold_sf"/>
</dbReference>
<dbReference type="InterPro" id="IPR020937">
    <property type="entry name" value="SecA_CS"/>
</dbReference>
<keyword evidence="10 12" id="KW-0811">Translocation</keyword>
<organism evidence="16 17">
    <name type="scientific">Corynebacterium lactis RW2-5</name>
    <dbReference type="NCBI Taxonomy" id="1408189"/>
    <lineage>
        <taxon>Bacteria</taxon>
        <taxon>Bacillati</taxon>
        <taxon>Actinomycetota</taxon>
        <taxon>Actinomycetes</taxon>
        <taxon>Mycobacteriales</taxon>
        <taxon>Corynebacteriaceae</taxon>
        <taxon>Corynebacterium</taxon>
    </lineage>
</organism>
<comment type="similarity">
    <text evidence="2 12">Belongs to the SecA family.</text>
</comment>
<evidence type="ECO:0000256" key="2">
    <source>
        <dbReference type="ARBA" id="ARBA00007650"/>
    </source>
</evidence>
<dbReference type="GO" id="GO:0031522">
    <property type="term" value="C:cell envelope Sec protein transport complex"/>
    <property type="evidence" value="ECO:0007669"/>
    <property type="project" value="TreeGrafter"/>
</dbReference>
<feature type="domain" description="SecA family profile" evidence="15">
    <location>
        <begin position="4"/>
        <end position="566"/>
    </location>
</feature>